<dbReference type="OrthoDB" id="9810066at2"/>
<keyword evidence="6 7" id="KW-0949">S-adenosyl-L-methionine</keyword>
<sequence>MLTNYRRSAHQLAQLLYEQGIRSQKVLDAIALTPRHLFVDDVLQHKSYQNTALPIGLGQTISQPFMVARMTELLLQLTSPSAKILEIGTGSGYQSAILAQCFEHIYSVERIKALQWQAKSRLQKLDLFNVTMKHADGWQGWQANAPFGGIIVTAAAAEIPQALLAQLDEDGILLSPIGDREQHLVAVKRQGDSFISEKLEAVKFVPLVAGAID</sequence>
<proteinExistence type="inferred from homology"/>
<dbReference type="EC" id="2.1.1.77" evidence="7"/>
<evidence type="ECO:0000256" key="6">
    <source>
        <dbReference type="ARBA" id="ARBA00022691"/>
    </source>
</evidence>
<dbReference type="RefSeq" id="WP_038640049.1">
    <property type="nucleotide sequence ID" value="NZ_CP009888.1"/>
</dbReference>
<dbReference type="STRING" id="1348114.OM33_06135"/>
<evidence type="ECO:0000256" key="4">
    <source>
        <dbReference type="ARBA" id="ARBA00022603"/>
    </source>
</evidence>
<dbReference type="InterPro" id="IPR029063">
    <property type="entry name" value="SAM-dependent_MTases_sf"/>
</dbReference>
<dbReference type="AlphaFoldDB" id="A0A0A7EFD7"/>
<keyword evidence="4 7" id="KW-0489">Methyltransferase</keyword>
<reference evidence="8 9" key="1">
    <citation type="submission" date="2014-11" db="EMBL/GenBank/DDBJ databases">
        <title>Complete Genome Sequence of Pseudoalteromonas sp. Strain OCN003 Isolated from Kaneohe Bay, Oahu, Hawaii.</title>
        <authorList>
            <person name="Beurmann S."/>
            <person name="Videau P."/>
            <person name="Ushijima B."/>
            <person name="Smith A.M."/>
            <person name="Aeby G.S."/>
            <person name="Callahan S.M."/>
            <person name="Belcaid M."/>
        </authorList>
    </citation>
    <scope>NUCLEOTIDE SEQUENCE [LARGE SCALE GENOMIC DNA]</scope>
    <source>
        <strain evidence="8 9">OCN003</strain>
    </source>
</reference>
<dbReference type="KEGG" id="pseo:OM33_06135"/>
<dbReference type="Pfam" id="PF01135">
    <property type="entry name" value="PCMT"/>
    <property type="match status" value="1"/>
</dbReference>
<dbReference type="CDD" id="cd02440">
    <property type="entry name" value="AdoMet_MTases"/>
    <property type="match status" value="1"/>
</dbReference>
<comment type="function">
    <text evidence="7">Catalyzes the methyl esterification of L-isoaspartyl residues in peptides and proteins that result from spontaneous decomposition of normal L-aspartyl and L-asparaginyl residues. It plays a role in the repair and/or degradation of damaged proteins.</text>
</comment>
<dbReference type="SUPFAM" id="SSF53335">
    <property type="entry name" value="S-adenosyl-L-methionine-dependent methyltransferases"/>
    <property type="match status" value="1"/>
</dbReference>
<dbReference type="Gene3D" id="3.40.50.150">
    <property type="entry name" value="Vaccinia Virus protein VP39"/>
    <property type="match status" value="1"/>
</dbReference>
<dbReference type="Proteomes" id="UP000030341">
    <property type="component" value="Chromosome 1"/>
</dbReference>
<dbReference type="GO" id="GO:0005737">
    <property type="term" value="C:cytoplasm"/>
    <property type="evidence" value="ECO:0007669"/>
    <property type="project" value="UniProtKB-SubCell"/>
</dbReference>
<dbReference type="InterPro" id="IPR000682">
    <property type="entry name" value="PCMT"/>
</dbReference>
<dbReference type="NCBIfam" id="NF001453">
    <property type="entry name" value="PRK00312.1"/>
    <property type="match status" value="1"/>
</dbReference>
<feature type="active site" evidence="7">
    <location>
        <position position="62"/>
    </location>
</feature>
<dbReference type="GO" id="GO:0004719">
    <property type="term" value="F:protein-L-isoaspartate (D-aspartate) O-methyltransferase activity"/>
    <property type="evidence" value="ECO:0007669"/>
    <property type="project" value="UniProtKB-UniRule"/>
</dbReference>
<accession>A0A0A7EFD7</accession>
<comment type="subcellular location">
    <subcellularLocation>
        <location evidence="1 7">Cytoplasm</location>
    </subcellularLocation>
</comment>
<organism evidence="8 9">
    <name type="scientific">Pseudoalteromonas piratica</name>
    <dbReference type="NCBI Taxonomy" id="1348114"/>
    <lineage>
        <taxon>Bacteria</taxon>
        <taxon>Pseudomonadati</taxon>
        <taxon>Pseudomonadota</taxon>
        <taxon>Gammaproteobacteria</taxon>
        <taxon>Alteromonadales</taxon>
        <taxon>Pseudoalteromonadaceae</taxon>
        <taxon>Pseudoalteromonas</taxon>
    </lineage>
</organism>
<keyword evidence="5 7" id="KW-0808">Transferase</keyword>
<protein>
    <recommendedName>
        <fullName evidence="7">Protein-L-isoaspartate O-methyltransferase</fullName>
        <ecNumber evidence="7">2.1.1.77</ecNumber>
    </recommendedName>
    <alternativeName>
        <fullName evidence="7">L-isoaspartyl protein carboxyl methyltransferase</fullName>
    </alternativeName>
    <alternativeName>
        <fullName evidence="7">Protein L-isoaspartyl methyltransferase</fullName>
    </alternativeName>
    <alternativeName>
        <fullName evidence="7">Protein-beta-aspartate methyltransferase</fullName>
        <shortName evidence="7">PIMT</shortName>
    </alternativeName>
</protein>
<evidence type="ECO:0000256" key="1">
    <source>
        <dbReference type="ARBA" id="ARBA00004496"/>
    </source>
</evidence>
<dbReference type="PANTHER" id="PTHR11579:SF0">
    <property type="entry name" value="PROTEIN-L-ISOASPARTATE(D-ASPARTATE) O-METHYLTRANSFERASE"/>
    <property type="match status" value="1"/>
</dbReference>
<dbReference type="eggNOG" id="COG2518">
    <property type="taxonomic scope" value="Bacteria"/>
</dbReference>
<evidence type="ECO:0000256" key="2">
    <source>
        <dbReference type="ARBA" id="ARBA00005369"/>
    </source>
</evidence>
<evidence type="ECO:0000256" key="7">
    <source>
        <dbReference type="HAMAP-Rule" id="MF_00090"/>
    </source>
</evidence>
<gene>
    <name evidence="7 8" type="primary">pcm</name>
    <name evidence="8" type="ORF">OM33_06135</name>
</gene>
<dbReference type="HOGENOM" id="CLU_055432_2_0_6"/>
<dbReference type="EMBL" id="CP009888">
    <property type="protein sequence ID" value="AIY64771.1"/>
    <property type="molecule type" value="Genomic_DNA"/>
</dbReference>
<keyword evidence="3 7" id="KW-0963">Cytoplasm</keyword>
<comment type="similarity">
    <text evidence="2 7">Belongs to the methyltransferase superfamily. L-isoaspartyl/D-aspartyl protein methyltransferase family.</text>
</comment>
<name>A0A0A7EFD7_9GAMM</name>
<dbReference type="NCBIfam" id="TIGR00080">
    <property type="entry name" value="pimt"/>
    <property type="match status" value="1"/>
</dbReference>
<keyword evidence="9" id="KW-1185">Reference proteome</keyword>
<evidence type="ECO:0000313" key="9">
    <source>
        <dbReference type="Proteomes" id="UP000030341"/>
    </source>
</evidence>
<dbReference type="GO" id="GO:0030091">
    <property type="term" value="P:protein repair"/>
    <property type="evidence" value="ECO:0007669"/>
    <property type="project" value="UniProtKB-UniRule"/>
</dbReference>
<comment type="catalytic activity">
    <reaction evidence="7">
        <text>[protein]-L-isoaspartate + S-adenosyl-L-methionine = [protein]-L-isoaspartate alpha-methyl ester + S-adenosyl-L-homocysteine</text>
        <dbReference type="Rhea" id="RHEA:12705"/>
        <dbReference type="Rhea" id="RHEA-COMP:12143"/>
        <dbReference type="Rhea" id="RHEA-COMP:12144"/>
        <dbReference type="ChEBI" id="CHEBI:57856"/>
        <dbReference type="ChEBI" id="CHEBI:59789"/>
        <dbReference type="ChEBI" id="CHEBI:90596"/>
        <dbReference type="ChEBI" id="CHEBI:90598"/>
        <dbReference type="EC" id="2.1.1.77"/>
    </reaction>
</comment>
<dbReference type="PANTHER" id="PTHR11579">
    <property type="entry name" value="PROTEIN-L-ISOASPARTATE O-METHYLTRANSFERASE"/>
    <property type="match status" value="1"/>
</dbReference>
<evidence type="ECO:0000256" key="5">
    <source>
        <dbReference type="ARBA" id="ARBA00022679"/>
    </source>
</evidence>
<dbReference type="HAMAP" id="MF_00090">
    <property type="entry name" value="PIMT"/>
    <property type="match status" value="1"/>
</dbReference>
<dbReference type="GO" id="GO:0032259">
    <property type="term" value="P:methylation"/>
    <property type="evidence" value="ECO:0007669"/>
    <property type="project" value="UniProtKB-KW"/>
</dbReference>
<dbReference type="FunFam" id="3.40.50.150:FF:000010">
    <property type="entry name" value="Protein-L-isoaspartate O-methyltransferase"/>
    <property type="match status" value="1"/>
</dbReference>
<evidence type="ECO:0000256" key="3">
    <source>
        <dbReference type="ARBA" id="ARBA00022490"/>
    </source>
</evidence>
<evidence type="ECO:0000313" key="8">
    <source>
        <dbReference type="EMBL" id="AIY64771.1"/>
    </source>
</evidence>